<dbReference type="InterPro" id="IPR036065">
    <property type="entry name" value="BolA-like_sf"/>
</dbReference>
<dbReference type="PIRSF" id="PIRSF003113">
    <property type="entry name" value="BolA"/>
    <property type="match status" value="1"/>
</dbReference>
<comment type="similarity">
    <text evidence="1 2">Belongs to the BolA/IbaG family.</text>
</comment>
<accession>A0A6H1UFM0</accession>
<organism evidence="3 4">
    <name type="scientific">Ferrimonas lipolytica</name>
    <dbReference type="NCBI Taxonomy" id="2724191"/>
    <lineage>
        <taxon>Bacteria</taxon>
        <taxon>Pseudomonadati</taxon>
        <taxon>Pseudomonadota</taxon>
        <taxon>Gammaproteobacteria</taxon>
        <taxon>Alteromonadales</taxon>
        <taxon>Ferrimonadaceae</taxon>
        <taxon>Ferrimonas</taxon>
    </lineage>
</organism>
<evidence type="ECO:0000313" key="4">
    <source>
        <dbReference type="Proteomes" id="UP000501602"/>
    </source>
</evidence>
<dbReference type="RefSeq" id="WP_168661297.1">
    <property type="nucleotide sequence ID" value="NZ_CP051180.1"/>
</dbReference>
<reference evidence="3 4" key="1">
    <citation type="submission" date="2020-04" db="EMBL/GenBank/DDBJ databases">
        <title>Ferrimonas sp. S7 isolated from sea water.</title>
        <authorList>
            <person name="Bae S.S."/>
            <person name="Baek K."/>
        </authorList>
    </citation>
    <scope>NUCLEOTIDE SEQUENCE [LARGE SCALE GENOMIC DNA]</scope>
    <source>
        <strain evidence="3 4">S7</strain>
    </source>
</reference>
<dbReference type="PANTHER" id="PTHR46229">
    <property type="entry name" value="BOLA TRANSCRIPTION REGULATOR"/>
    <property type="match status" value="1"/>
</dbReference>
<dbReference type="Proteomes" id="UP000501602">
    <property type="component" value="Chromosome"/>
</dbReference>
<dbReference type="EMBL" id="CP051180">
    <property type="protein sequence ID" value="QIZ77881.1"/>
    <property type="molecule type" value="Genomic_DNA"/>
</dbReference>
<evidence type="ECO:0000256" key="2">
    <source>
        <dbReference type="RuleBase" id="RU003860"/>
    </source>
</evidence>
<dbReference type="KEGG" id="fes:HER31_13850"/>
<evidence type="ECO:0000313" key="3">
    <source>
        <dbReference type="EMBL" id="QIZ77881.1"/>
    </source>
</evidence>
<dbReference type="InterPro" id="IPR050961">
    <property type="entry name" value="BolA/IbaG_stress_morph_reg"/>
</dbReference>
<dbReference type="Pfam" id="PF01722">
    <property type="entry name" value="BolA"/>
    <property type="match status" value="1"/>
</dbReference>
<dbReference type="InterPro" id="IPR002634">
    <property type="entry name" value="BolA"/>
</dbReference>
<proteinExistence type="inferred from homology"/>
<dbReference type="PANTHER" id="PTHR46229:SF4">
    <property type="entry name" value="ACID STRESS PROTEIN IBAG"/>
    <property type="match status" value="1"/>
</dbReference>
<dbReference type="AlphaFoldDB" id="A0A6H1UFM0"/>
<gene>
    <name evidence="3" type="ORF">HER31_13850</name>
</gene>
<keyword evidence="4" id="KW-1185">Reference proteome</keyword>
<dbReference type="SUPFAM" id="SSF82657">
    <property type="entry name" value="BolA-like"/>
    <property type="match status" value="1"/>
</dbReference>
<protein>
    <submittedName>
        <fullName evidence="3">BolA family transcriptional regulator</fullName>
    </submittedName>
</protein>
<sequence length="82" mass="9316">MELNEIEQRLNEALQLTEIKVSSEGTHYKIIAVGESFDGLSRVKRQQAIYAPLADKITDGTLHALTIKAFTPAEWQREKLFN</sequence>
<evidence type="ECO:0000256" key="1">
    <source>
        <dbReference type="ARBA" id="ARBA00005578"/>
    </source>
</evidence>
<name>A0A6H1UFM0_9GAMM</name>
<dbReference type="Gene3D" id="3.30.300.90">
    <property type="entry name" value="BolA-like"/>
    <property type="match status" value="1"/>
</dbReference>